<reference evidence="1" key="1">
    <citation type="journal article" date="2023" name="GigaByte">
        <title>Genome assembly of the bearded iris, Iris pallida Lam.</title>
        <authorList>
            <person name="Bruccoleri R.E."/>
            <person name="Oakeley E.J."/>
            <person name="Faust A.M.E."/>
            <person name="Altorfer M."/>
            <person name="Dessus-Babus S."/>
            <person name="Burckhardt D."/>
            <person name="Oertli M."/>
            <person name="Naumann U."/>
            <person name="Petersen F."/>
            <person name="Wong J."/>
        </authorList>
    </citation>
    <scope>NUCLEOTIDE SEQUENCE</scope>
    <source>
        <strain evidence="1">GSM-AAB239-AS_SAM_17_03QT</strain>
    </source>
</reference>
<evidence type="ECO:0000313" key="1">
    <source>
        <dbReference type="EMBL" id="KAJ6821693.1"/>
    </source>
</evidence>
<dbReference type="EMBL" id="JANAVB010024994">
    <property type="protein sequence ID" value="KAJ6821693.1"/>
    <property type="molecule type" value="Genomic_DNA"/>
</dbReference>
<reference evidence="1" key="2">
    <citation type="submission" date="2023-04" db="EMBL/GenBank/DDBJ databases">
        <authorList>
            <person name="Bruccoleri R.E."/>
            <person name="Oakeley E.J."/>
            <person name="Faust A.-M."/>
            <person name="Dessus-Babus S."/>
            <person name="Altorfer M."/>
            <person name="Burckhardt D."/>
            <person name="Oertli M."/>
            <person name="Naumann U."/>
            <person name="Petersen F."/>
            <person name="Wong J."/>
        </authorList>
    </citation>
    <scope>NUCLEOTIDE SEQUENCE</scope>
    <source>
        <strain evidence="1">GSM-AAB239-AS_SAM_17_03QT</strain>
        <tissue evidence="1">Leaf</tissue>
    </source>
</reference>
<gene>
    <name evidence="1" type="ORF">M6B38_390665</name>
</gene>
<dbReference type="Proteomes" id="UP001140949">
    <property type="component" value="Unassembled WGS sequence"/>
</dbReference>
<evidence type="ECO:0000313" key="2">
    <source>
        <dbReference type="Proteomes" id="UP001140949"/>
    </source>
</evidence>
<name>A0AAX6FZQ6_IRIPA</name>
<dbReference type="AlphaFoldDB" id="A0AAX6FZQ6"/>
<keyword evidence="2" id="KW-1185">Reference proteome</keyword>
<accession>A0AAX6FZQ6</accession>
<comment type="caution">
    <text evidence="1">The sequence shown here is derived from an EMBL/GenBank/DDBJ whole genome shotgun (WGS) entry which is preliminary data.</text>
</comment>
<proteinExistence type="predicted"/>
<organism evidence="1 2">
    <name type="scientific">Iris pallida</name>
    <name type="common">Sweet iris</name>
    <dbReference type="NCBI Taxonomy" id="29817"/>
    <lineage>
        <taxon>Eukaryota</taxon>
        <taxon>Viridiplantae</taxon>
        <taxon>Streptophyta</taxon>
        <taxon>Embryophyta</taxon>
        <taxon>Tracheophyta</taxon>
        <taxon>Spermatophyta</taxon>
        <taxon>Magnoliopsida</taxon>
        <taxon>Liliopsida</taxon>
        <taxon>Asparagales</taxon>
        <taxon>Iridaceae</taxon>
        <taxon>Iridoideae</taxon>
        <taxon>Irideae</taxon>
        <taxon>Iris</taxon>
    </lineage>
</organism>
<protein>
    <submittedName>
        <fullName evidence="1">Uncharacterized protein</fullName>
    </submittedName>
</protein>
<sequence>MFFIADTVTRFMIFLACSYSCSYQYLGVGKCTRYVTKPKLLFMIFSLGLASCTRVLSRTIT</sequence>